<dbReference type="SUPFAM" id="SSF82549">
    <property type="entry name" value="DAK1/DegV-like"/>
    <property type="match status" value="1"/>
</dbReference>
<dbReference type="InterPro" id="IPR043168">
    <property type="entry name" value="DegV_C"/>
</dbReference>
<dbReference type="Proteomes" id="UP000705508">
    <property type="component" value="Unassembled WGS sequence"/>
</dbReference>
<dbReference type="AlphaFoldDB" id="A0A938XDT3"/>
<dbReference type="Gene3D" id="3.30.1180.10">
    <property type="match status" value="1"/>
</dbReference>
<evidence type="ECO:0000313" key="3">
    <source>
        <dbReference type="Proteomes" id="UP000705508"/>
    </source>
</evidence>
<organism evidence="2 3">
    <name type="scientific">Mordavella massiliensis</name>
    <dbReference type="NCBI Taxonomy" id="1871024"/>
    <lineage>
        <taxon>Bacteria</taxon>
        <taxon>Bacillati</taxon>
        <taxon>Bacillota</taxon>
        <taxon>Clostridia</taxon>
        <taxon>Eubacteriales</taxon>
        <taxon>Clostridiaceae</taxon>
        <taxon>Mordavella</taxon>
    </lineage>
</organism>
<dbReference type="NCBIfam" id="TIGR00762">
    <property type="entry name" value="DegV"/>
    <property type="match status" value="1"/>
</dbReference>
<dbReference type="PROSITE" id="PS51482">
    <property type="entry name" value="DEGV"/>
    <property type="match status" value="1"/>
</dbReference>
<dbReference type="PANTHER" id="PTHR33434">
    <property type="entry name" value="DEGV DOMAIN-CONTAINING PROTEIN DR_1986-RELATED"/>
    <property type="match status" value="1"/>
</dbReference>
<reference evidence="2" key="1">
    <citation type="submission" date="2020-08" db="EMBL/GenBank/DDBJ databases">
        <authorList>
            <person name="Cejkova D."/>
            <person name="Kubasova T."/>
            <person name="Jahodarova E."/>
            <person name="Rychlik I."/>
        </authorList>
    </citation>
    <scope>NUCLEOTIDE SEQUENCE</scope>
    <source>
        <strain evidence="2">An582</strain>
    </source>
</reference>
<reference evidence="2" key="2">
    <citation type="journal article" date="2021" name="Sci. Rep.">
        <title>The distribution of antibiotic resistance genes in chicken gut microbiota commensals.</title>
        <authorList>
            <person name="Juricova H."/>
            <person name="Matiasovicova J."/>
            <person name="Kubasova T."/>
            <person name="Cejkova D."/>
            <person name="Rychlik I."/>
        </authorList>
    </citation>
    <scope>NUCLEOTIDE SEQUENCE</scope>
    <source>
        <strain evidence="2">An582</strain>
    </source>
</reference>
<evidence type="ECO:0000256" key="1">
    <source>
        <dbReference type="ARBA" id="ARBA00023121"/>
    </source>
</evidence>
<dbReference type="InterPro" id="IPR003797">
    <property type="entry name" value="DegV"/>
</dbReference>
<dbReference type="Pfam" id="PF02645">
    <property type="entry name" value="DegV"/>
    <property type="match status" value="1"/>
</dbReference>
<dbReference type="GO" id="GO:0008289">
    <property type="term" value="F:lipid binding"/>
    <property type="evidence" value="ECO:0007669"/>
    <property type="project" value="UniProtKB-KW"/>
</dbReference>
<name>A0A938XDT3_9CLOT</name>
<protein>
    <submittedName>
        <fullName evidence="2">DegV family protein</fullName>
    </submittedName>
</protein>
<sequence>MHAAFAVVSDGSCDLPAAEAGKNNIDVVHFLVSFDGQDYRREGLEIPLEAFYQKMVDEPGHYPKTAAPSPEDFCEVFRARAAEGLDILCICISTKLSSSMQSAQIAAKMLADDYPDTRVIVQDSLCATLMQSAYVLEACRLRDAGCTLQEAADTLAGLQRTARILFTVGSLDYIQHGGRIGRMTGLAGELLQIKPLITLQDGEIHSSGIKRGRRRSIEGVIGLLVSYLKDNHLTPSDCRILAGYGYDRAEGVRFRDMTVSRLSEEFGGTADLPLFQIGATIGVHAGPTSIGFGVIQKADLP</sequence>
<dbReference type="Gene3D" id="3.40.50.10170">
    <property type="match status" value="1"/>
</dbReference>
<dbReference type="InterPro" id="IPR050270">
    <property type="entry name" value="DegV_domain_contain"/>
</dbReference>
<gene>
    <name evidence="2" type="ORF">H6A20_11120</name>
</gene>
<proteinExistence type="predicted"/>
<evidence type="ECO:0000313" key="2">
    <source>
        <dbReference type="EMBL" id="MBM6949197.1"/>
    </source>
</evidence>
<dbReference type="EMBL" id="JACJKS010000019">
    <property type="protein sequence ID" value="MBM6949197.1"/>
    <property type="molecule type" value="Genomic_DNA"/>
</dbReference>
<dbReference type="PANTHER" id="PTHR33434:SF2">
    <property type="entry name" value="FATTY ACID-BINDING PROTEIN TM_1468"/>
    <property type="match status" value="1"/>
</dbReference>
<dbReference type="RefSeq" id="WP_204907196.1">
    <property type="nucleotide sequence ID" value="NZ_JACJKS010000019.1"/>
</dbReference>
<comment type="caution">
    <text evidence="2">The sequence shown here is derived from an EMBL/GenBank/DDBJ whole genome shotgun (WGS) entry which is preliminary data.</text>
</comment>
<keyword evidence="1" id="KW-0446">Lipid-binding</keyword>
<accession>A0A938XDT3</accession>